<name>A0ACB9RTL7_9MYRT</name>
<protein>
    <submittedName>
        <fullName evidence="1">Uncharacterized protein</fullName>
    </submittedName>
</protein>
<proteinExistence type="predicted"/>
<organism evidence="1 2">
    <name type="scientific">Melastoma candidum</name>
    <dbReference type="NCBI Taxonomy" id="119954"/>
    <lineage>
        <taxon>Eukaryota</taxon>
        <taxon>Viridiplantae</taxon>
        <taxon>Streptophyta</taxon>
        <taxon>Embryophyta</taxon>
        <taxon>Tracheophyta</taxon>
        <taxon>Spermatophyta</taxon>
        <taxon>Magnoliopsida</taxon>
        <taxon>eudicotyledons</taxon>
        <taxon>Gunneridae</taxon>
        <taxon>Pentapetalae</taxon>
        <taxon>rosids</taxon>
        <taxon>malvids</taxon>
        <taxon>Myrtales</taxon>
        <taxon>Melastomataceae</taxon>
        <taxon>Melastomatoideae</taxon>
        <taxon>Melastomateae</taxon>
        <taxon>Melastoma</taxon>
    </lineage>
</organism>
<dbReference type="Proteomes" id="UP001057402">
    <property type="component" value="Chromosome 3"/>
</dbReference>
<dbReference type="EMBL" id="CM042882">
    <property type="protein sequence ID" value="KAI4381171.1"/>
    <property type="molecule type" value="Genomic_DNA"/>
</dbReference>
<comment type="caution">
    <text evidence="1">The sequence shown here is derived from an EMBL/GenBank/DDBJ whole genome shotgun (WGS) entry which is preliminary data.</text>
</comment>
<reference evidence="2" key="1">
    <citation type="journal article" date="2023" name="Front. Plant Sci.">
        <title>Chromosomal-level genome assembly of Melastoma candidum provides insights into trichome evolution.</title>
        <authorList>
            <person name="Zhong Y."/>
            <person name="Wu W."/>
            <person name="Sun C."/>
            <person name="Zou P."/>
            <person name="Liu Y."/>
            <person name="Dai S."/>
            <person name="Zhou R."/>
        </authorList>
    </citation>
    <scope>NUCLEOTIDE SEQUENCE [LARGE SCALE GENOMIC DNA]</scope>
</reference>
<evidence type="ECO:0000313" key="1">
    <source>
        <dbReference type="EMBL" id="KAI4381171.1"/>
    </source>
</evidence>
<keyword evidence="2" id="KW-1185">Reference proteome</keyword>
<accession>A0ACB9RTL7</accession>
<evidence type="ECO:0000313" key="2">
    <source>
        <dbReference type="Proteomes" id="UP001057402"/>
    </source>
</evidence>
<sequence length="277" mass="29859">MSSSFAVSLPFSTSFPHQIHKAGFPGAGAGVGSFSGVPFFVGMGGDRGRRLTSSSRETSSRVDSGNEEGIRILEQEGTLPGGSATASPLMTADGLHATINGLSKWVVSGMLCSVVLWKHDAEALWMVLGSVFNTILSVTLKRVINQERPVANLRSDPGMPSSHAQSISFVITFAIISIIEGVGFNKASLTISGILLVLGVYMSWLRVSQQLHTTDQVIIGGLVGTSSFLLWYLLWRSVISSAFNSFLIVRVLIFLGAPCFCAAFIVYIMRNWLDHER</sequence>
<gene>
    <name evidence="1" type="ORF">MLD38_007274</name>
</gene>